<organism evidence="8 9">
    <name type="scientific">Takifugu rubripes</name>
    <name type="common">Japanese pufferfish</name>
    <name type="synonym">Fugu rubripes</name>
    <dbReference type="NCBI Taxonomy" id="31033"/>
    <lineage>
        <taxon>Eukaryota</taxon>
        <taxon>Metazoa</taxon>
        <taxon>Chordata</taxon>
        <taxon>Craniata</taxon>
        <taxon>Vertebrata</taxon>
        <taxon>Euteleostomi</taxon>
        <taxon>Actinopterygii</taxon>
        <taxon>Neopterygii</taxon>
        <taxon>Teleostei</taxon>
        <taxon>Neoteleostei</taxon>
        <taxon>Acanthomorphata</taxon>
        <taxon>Eupercaria</taxon>
        <taxon>Tetraodontiformes</taxon>
        <taxon>Tetradontoidea</taxon>
        <taxon>Tetraodontidae</taxon>
        <taxon>Takifugu</taxon>
    </lineage>
</organism>
<evidence type="ECO:0000256" key="2">
    <source>
        <dbReference type="ARBA" id="ARBA00009458"/>
    </source>
</evidence>
<dbReference type="AlphaFoldDB" id="H2SIR7"/>
<dbReference type="PANTHER" id="PTHR11256">
    <property type="entry name" value="BCL-2 RELATED"/>
    <property type="match status" value="1"/>
</dbReference>
<dbReference type="SMART" id="SM00337">
    <property type="entry name" value="BCL"/>
    <property type="match status" value="1"/>
</dbReference>
<dbReference type="GO" id="GO:0051400">
    <property type="term" value="F:BH domain binding"/>
    <property type="evidence" value="ECO:0007669"/>
    <property type="project" value="TreeGrafter"/>
</dbReference>
<evidence type="ECO:0000256" key="5">
    <source>
        <dbReference type="PROSITE-ProRule" id="PRU00025"/>
    </source>
</evidence>
<evidence type="ECO:0000256" key="6">
    <source>
        <dbReference type="SAM" id="Phobius"/>
    </source>
</evidence>
<evidence type="ECO:0000256" key="4">
    <source>
        <dbReference type="ARBA" id="ARBA00023136"/>
    </source>
</evidence>
<dbReference type="GO" id="GO:0097192">
    <property type="term" value="P:extrinsic apoptotic signaling pathway in absence of ligand"/>
    <property type="evidence" value="ECO:0007669"/>
    <property type="project" value="TreeGrafter"/>
</dbReference>
<name>H2SIR7_TAKRU</name>
<dbReference type="GO" id="GO:0005741">
    <property type="term" value="C:mitochondrial outer membrane"/>
    <property type="evidence" value="ECO:0007669"/>
    <property type="project" value="TreeGrafter"/>
</dbReference>
<proteinExistence type="inferred from homology"/>
<dbReference type="Gene3D" id="1.10.437.10">
    <property type="entry name" value="Blc2-like"/>
    <property type="match status" value="1"/>
</dbReference>
<evidence type="ECO:0000256" key="3">
    <source>
        <dbReference type="ARBA" id="ARBA00022703"/>
    </source>
</evidence>
<evidence type="ECO:0000259" key="7">
    <source>
        <dbReference type="PROSITE" id="PS50063"/>
    </source>
</evidence>
<gene>
    <name evidence="8" type="primary">LOC115250058</name>
</gene>
<feature type="short sequence motif" description="BH4" evidence="5">
    <location>
        <begin position="3"/>
        <end position="21"/>
    </location>
</feature>
<dbReference type="eggNOG" id="KOG4728">
    <property type="taxonomic scope" value="Eukaryota"/>
</dbReference>
<dbReference type="PRINTS" id="PR01862">
    <property type="entry name" value="BCL2FAMILY"/>
</dbReference>
<dbReference type="GO" id="GO:0042981">
    <property type="term" value="P:regulation of apoptotic process"/>
    <property type="evidence" value="ECO:0007669"/>
    <property type="project" value="InterPro"/>
</dbReference>
<evidence type="ECO:0000313" key="9">
    <source>
        <dbReference type="Proteomes" id="UP000005226"/>
    </source>
</evidence>
<dbReference type="CDD" id="cd06845">
    <property type="entry name" value="Bcl-2_like"/>
    <property type="match status" value="1"/>
</dbReference>
<dbReference type="PANTHER" id="PTHR11256:SF12">
    <property type="entry name" value="BCL-2-LIKE PROTEIN 1"/>
    <property type="match status" value="1"/>
</dbReference>
<comment type="similarity">
    <text evidence="2">Belongs to the Bcl-2 family.</text>
</comment>
<reference evidence="8" key="3">
    <citation type="submission" date="2025-09" db="UniProtKB">
        <authorList>
            <consortium name="Ensembl"/>
        </authorList>
    </citation>
    <scope>IDENTIFICATION</scope>
</reference>
<dbReference type="GeneTree" id="ENSGT01130000278332"/>
<dbReference type="InterPro" id="IPR046371">
    <property type="entry name" value="Bcl-2_BH1-3"/>
</dbReference>
<dbReference type="InParanoid" id="H2SIR7"/>
<keyword evidence="6" id="KW-0812">Transmembrane</keyword>
<evidence type="ECO:0000313" key="8">
    <source>
        <dbReference type="Ensembl" id="ENSTRUP00000012299.3"/>
    </source>
</evidence>
<keyword evidence="9" id="KW-1185">Reference proteome</keyword>
<keyword evidence="4 6" id="KW-0472">Membrane</keyword>
<dbReference type="Pfam" id="PF00452">
    <property type="entry name" value="Bcl-2"/>
    <property type="match status" value="1"/>
</dbReference>
<dbReference type="InterPro" id="IPR036834">
    <property type="entry name" value="Bcl-2-like_sf"/>
</dbReference>
<comment type="subcellular location">
    <subcellularLocation>
        <location evidence="1">Membrane</location>
    </subcellularLocation>
</comment>
<dbReference type="PROSITE" id="PS50063">
    <property type="entry name" value="BH4_2"/>
    <property type="match status" value="1"/>
</dbReference>
<dbReference type="GO" id="GO:0008630">
    <property type="term" value="P:intrinsic apoptotic signaling pathway in response to DNA damage"/>
    <property type="evidence" value="ECO:0007669"/>
    <property type="project" value="TreeGrafter"/>
</dbReference>
<reference evidence="8" key="2">
    <citation type="submission" date="2025-08" db="UniProtKB">
        <authorList>
            <consortium name="Ensembl"/>
        </authorList>
    </citation>
    <scope>IDENTIFICATION</scope>
</reference>
<dbReference type="STRING" id="31033.ENSTRUP00000012299"/>
<feature type="transmembrane region" description="Helical" evidence="6">
    <location>
        <begin position="181"/>
        <end position="201"/>
    </location>
</feature>
<dbReference type="InterPro" id="IPR002475">
    <property type="entry name" value="Bcl2-like"/>
</dbReference>
<accession>H2SIR7</accession>
<evidence type="ECO:0000256" key="1">
    <source>
        <dbReference type="ARBA" id="ARBA00004370"/>
    </source>
</evidence>
<dbReference type="InterPro" id="IPR003093">
    <property type="entry name" value="Bcl2_BH4"/>
</dbReference>
<dbReference type="Proteomes" id="UP000005226">
    <property type="component" value="Chromosome 5"/>
</dbReference>
<feature type="domain" description="Apoptosis regulator Bcl-2 family BH4" evidence="7">
    <location>
        <begin position="3"/>
        <end position="21"/>
    </location>
</feature>
<dbReference type="Pfam" id="PF02180">
    <property type="entry name" value="BH4"/>
    <property type="match status" value="1"/>
</dbReference>
<dbReference type="SUPFAM" id="SSF56854">
    <property type="entry name" value="Bcl-2 inhibitors of programmed cell death"/>
    <property type="match status" value="1"/>
</dbReference>
<keyword evidence="6" id="KW-1133">Transmembrane helix</keyword>
<keyword evidence="3 5" id="KW-0053">Apoptosis</keyword>
<dbReference type="HOGENOM" id="CLU_085401_0_0_1"/>
<dbReference type="GO" id="GO:0001836">
    <property type="term" value="P:release of cytochrome c from mitochondria"/>
    <property type="evidence" value="ECO:0007669"/>
    <property type="project" value="TreeGrafter"/>
</dbReference>
<dbReference type="InterPro" id="IPR026298">
    <property type="entry name" value="Bcl-2_fam"/>
</dbReference>
<dbReference type="Ensembl" id="ENSTRUT00000012359.3">
    <property type="protein sequence ID" value="ENSTRUP00000012299.3"/>
    <property type="gene ID" value="ENSTRUG00000005133.3"/>
</dbReference>
<reference evidence="8 9" key="1">
    <citation type="journal article" date="2011" name="Genome Biol. Evol.">
        <title>Integration of the genetic map and genome assembly of fugu facilitates insights into distinct features of genome evolution in teleosts and mammals.</title>
        <authorList>
            <person name="Kai W."/>
            <person name="Kikuchi K."/>
            <person name="Tohari S."/>
            <person name="Chew A.K."/>
            <person name="Tay A."/>
            <person name="Fujiwara A."/>
            <person name="Hosoya S."/>
            <person name="Suetake H."/>
            <person name="Naruse K."/>
            <person name="Brenner S."/>
            <person name="Suzuki Y."/>
            <person name="Venkatesh B."/>
        </authorList>
    </citation>
    <scope>NUCLEOTIDE SEQUENCE [LARGE SCALE GENOMIC DNA]</scope>
</reference>
<sequence>MSNRELVENYLIYKLSQKNYSGTLLRPKGASSGLLVDRESSGTSPSTGTGREAVIAALRSMANKFEQDFIQLAGDLSSYVAMTRNQASFNKVMDDMFRGEINWGTVVGLFVVGGAICVQSVEGDASEPVCHIADWMAAYLDKRINPWIESQGGWVSVKERDSKYSFLCAAPAQSQEERRKWILGGLVVLAGVLIIVTKNYGTLRKAFSHFMSYWS</sequence>
<protein>
    <submittedName>
        <fullName evidence="8">BCL2 like 1</fullName>
    </submittedName>
</protein>
<dbReference type="PROSITE" id="PS50062">
    <property type="entry name" value="BCL2_FAMILY"/>
    <property type="match status" value="1"/>
</dbReference>